<dbReference type="PANTHER" id="PTHR10869">
    <property type="entry name" value="PROLYL 4-HYDROXYLASE ALPHA SUBUNIT"/>
    <property type="match status" value="1"/>
</dbReference>
<dbReference type="GO" id="GO:0004656">
    <property type="term" value="F:procollagen-proline 4-dioxygenase activity"/>
    <property type="evidence" value="ECO:0007669"/>
    <property type="project" value="TreeGrafter"/>
</dbReference>
<dbReference type="Pfam" id="PF22600">
    <property type="entry name" value="MTPAP-like_central"/>
    <property type="match status" value="1"/>
</dbReference>
<comment type="caution">
    <text evidence="5">The sequence shown here is derived from an EMBL/GenBank/DDBJ whole genome shotgun (WGS) entry which is preliminary data.</text>
</comment>
<evidence type="ECO:0000256" key="2">
    <source>
        <dbReference type="ARBA" id="ARBA00023004"/>
    </source>
</evidence>
<gene>
    <name evidence="5" type="primary">P4H4</name>
    <name evidence="5" type="ORF">SPIL2461_LOCUS16015</name>
</gene>
<reference evidence="5" key="1">
    <citation type="submission" date="2021-02" db="EMBL/GenBank/DDBJ databases">
        <authorList>
            <person name="Dougan E. K."/>
            <person name="Rhodes N."/>
            <person name="Thang M."/>
            <person name="Chan C."/>
        </authorList>
    </citation>
    <scope>NUCLEOTIDE SEQUENCE</scope>
</reference>
<evidence type="ECO:0000313" key="6">
    <source>
        <dbReference type="Proteomes" id="UP000649617"/>
    </source>
</evidence>
<dbReference type="Gene3D" id="3.30.460.10">
    <property type="entry name" value="Beta Polymerase, domain 2"/>
    <property type="match status" value="1"/>
</dbReference>
<dbReference type="SUPFAM" id="SSF81301">
    <property type="entry name" value="Nucleotidyltransferase"/>
    <property type="match status" value="1"/>
</dbReference>
<keyword evidence="6" id="KW-1185">Reference proteome</keyword>
<dbReference type="GO" id="GO:0005783">
    <property type="term" value="C:endoplasmic reticulum"/>
    <property type="evidence" value="ECO:0007669"/>
    <property type="project" value="TreeGrafter"/>
</dbReference>
<protein>
    <submittedName>
        <fullName evidence="5">P4H4 protein</fullName>
    </submittedName>
</protein>
<dbReference type="PANTHER" id="PTHR10869:SF246">
    <property type="entry name" value="TRANSMEMBRANE PROLYL 4-HYDROXYLASE"/>
    <property type="match status" value="1"/>
</dbReference>
<keyword evidence="1" id="KW-0479">Metal-binding</keyword>
<proteinExistence type="predicted"/>
<keyword evidence="2" id="KW-0408">Iron</keyword>
<dbReference type="Gene3D" id="2.60.120.620">
    <property type="entry name" value="q2cbj1_9rhob like domain"/>
    <property type="match status" value="1"/>
</dbReference>
<evidence type="ECO:0000256" key="3">
    <source>
        <dbReference type="SAM" id="MobiDB-lite"/>
    </source>
</evidence>
<dbReference type="OrthoDB" id="411713at2759"/>
<organism evidence="5 6">
    <name type="scientific">Symbiodinium pilosum</name>
    <name type="common">Dinoflagellate</name>
    <dbReference type="NCBI Taxonomy" id="2952"/>
    <lineage>
        <taxon>Eukaryota</taxon>
        <taxon>Sar</taxon>
        <taxon>Alveolata</taxon>
        <taxon>Dinophyceae</taxon>
        <taxon>Suessiales</taxon>
        <taxon>Symbiodiniaceae</taxon>
        <taxon>Symbiodinium</taxon>
    </lineage>
</organism>
<sequence>MSEMQQRVAELTGIPIHEQEINPFLKFDQPSNANIQGDELSIGLHLDVNGGFPHCVCSVIIYLNEVEKGGRTVFPCAAVPSMGEDAEEAARSLALGQALAGAGHTHTSHSRVAETLAEEAAELVRRANGSQGRPAGLRVAPQRGAALCFFTLQSDSSSFVPDPSSWHGGAAVAGCVGKWTLQIFKEVPFSHRVGGPADEAKYIESLRHRFLQAARNHRLLSYTTSEDEALSCEFCESCHGRKVIGLLLGRRSKSSTYDDDAPLEKNAQSGIQPDGWSWTGEKCDAWEQSPTSGDETFIGPDGAVYDVFYPSASCPDEKEETSTTCSDSGGSPHPVPRARSAEASIAGVVDFIRSAAIARYPARAKLYDVVQRAAQTALGSHFQRSALIGSTALRIDTPDSDLDVVVYTCSSYYENGTESPAPDPIQALRQVTEALAMEDPALKLQLVDCARVPVLTVLSADGRLSLDLTIDQPLGEWHVLWFKSLWQWDPYAADACSVEKLPPPIQDGELGKWSTGLEATALRCIKWWLRRRNIPVPKEGGYPTVVWTLMVLHVLRCSLFVNEESKQERSGRGLLSALAAFFDRFSTPGASSGTLSFCMGPDGMSTVFEPQPAYEDTYQYASDDAYGGLSVLDPTTTCETSVAFGVVPTELAPQLPAATRLLHAYELQRAQRLSATALASCCEETTHELGAEALEELFMETSTPCNTMPAAAPSQPVSVIVLREGELAIGILQKVVPKPGWTAPFLHRRDSLSSFALQLCEVRETDGLLTPWETTVREHWYYACDFVCLAALQPVFTRGQCRGKHLRRERNRWKVDPEGRG</sequence>
<dbReference type="SUPFAM" id="SSF81631">
    <property type="entry name" value="PAP/OAS1 substrate-binding domain"/>
    <property type="match status" value="1"/>
</dbReference>
<dbReference type="Gene3D" id="1.10.1410.10">
    <property type="match status" value="1"/>
</dbReference>
<dbReference type="EMBL" id="CAJNIZ010040591">
    <property type="protein sequence ID" value="CAE7604854.1"/>
    <property type="molecule type" value="Genomic_DNA"/>
</dbReference>
<dbReference type="InterPro" id="IPR043519">
    <property type="entry name" value="NT_sf"/>
</dbReference>
<dbReference type="InterPro" id="IPR054708">
    <property type="entry name" value="MTPAP-like_central"/>
</dbReference>
<evidence type="ECO:0000313" key="5">
    <source>
        <dbReference type="EMBL" id="CAE7604854.1"/>
    </source>
</evidence>
<dbReference type="AlphaFoldDB" id="A0A812UXE3"/>
<feature type="domain" description="Poly(A) RNA polymerase mitochondrial-like central palm" evidence="4">
    <location>
        <begin position="362"/>
        <end position="475"/>
    </location>
</feature>
<evidence type="ECO:0000259" key="4">
    <source>
        <dbReference type="Pfam" id="PF22600"/>
    </source>
</evidence>
<feature type="region of interest" description="Disordered" evidence="3">
    <location>
        <begin position="314"/>
        <end position="337"/>
    </location>
</feature>
<name>A0A812UXE3_SYMPI</name>
<evidence type="ECO:0000256" key="1">
    <source>
        <dbReference type="ARBA" id="ARBA00022723"/>
    </source>
</evidence>
<dbReference type="GO" id="GO:0046872">
    <property type="term" value="F:metal ion binding"/>
    <property type="evidence" value="ECO:0007669"/>
    <property type="project" value="UniProtKB-KW"/>
</dbReference>
<accession>A0A812UXE3</accession>
<dbReference type="InterPro" id="IPR045054">
    <property type="entry name" value="P4HA-like"/>
</dbReference>
<dbReference type="Proteomes" id="UP000649617">
    <property type="component" value="Unassembled WGS sequence"/>
</dbReference>